<dbReference type="SUPFAM" id="SSF56672">
    <property type="entry name" value="DNA/RNA polymerases"/>
    <property type="match status" value="1"/>
</dbReference>
<dbReference type="RefSeq" id="WP_090740522.1">
    <property type="nucleotide sequence ID" value="NZ_FMVT01000002.1"/>
</dbReference>
<evidence type="ECO:0000313" key="4">
    <source>
        <dbReference type="Proteomes" id="UP000199502"/>
    </source>
</evidence>
<keyword evidence="3" id="KW-0808">Transferase</keyword>
<gene>
    <name evidence="3" type="ORF">SAMN05660710_00807</name>
</gene>
<accession>A0A1G5DHM5</accession>
<dbReference type="InterPro" id="IPR043502">
    <property type="entry name" value="DNA/RNA_pol_sf"/>
</dbReference>
<dbReference type="InterPro" id="IPR051083">
    <property type="entry name" value="GrpII_Intron_Splice-Mob/Def"/>
</dbReference>
<protein>
    <submittedName>
        <fullName evidence="3">Reverse transcriptase (RNA-dependent DNA polymerase)</fullName>
    </submittedName>
</protein>
<feature type="domain" description="Reverse transcriptase" evidence="2">
    <location>
        <begin position="1"/>
        <end position="340"/>
    </location>
</feature>
<dbReference type="PANTHER" id="PTHR34047:SF8">
    <property type="entry name" value="PROTEIN YKFC"/>
    <property type="match status" value="1"/>
</dbReference>
<evidence type="ECO:0000259" key="2">
    <source>
        <dbReference type="PROSITE" id="PS50878"/>
    </source>
</evidence>
<dbReference type="InterPro" id="IPR000477">
    <property type="entry name" value="RT_dom"/>
</dbReference>
<comment type="similarity">
    <text evidence="1">Belongs to the bacterial reverse transcriptase family.</text>
</comment>
<keyword evidence="3" id="KW-0548">Nucleotidyltransferase</keyword>
<evidence type="ECO:0000313" key="3">
    <source>
        <dbReference type="EMBL" id="SCY14064.1"/>
    </source>
</evidence>
<dbReference type="PANTHER" id="PTHR34047">
    <property type="entry name" value="NUCLEAR INTRON MATURASE 1, MITOCHONDRIAL-RELATED"/>
    <property type="match status" value="1"/>
</dbReference>
<proteinExistence type="inferred from homology"/>
<dbReference type="EMBL" id="FMVT01000002">
    <property type="protein sequence ID" value="SCY14064.1"/>
    <property type="molecule type" value="Genomic_DNA"/>
</dbReference>
<evidence type="ECO:0000256" key="1">
    <source>
        <dbReference type="ARBA" id="ARBA00034120"/>
    </source>
</evidence>
<sequence length="444" mass="51238">MPGFYLPTHDEYDPSQDDFVAPFVTKERKYRHFDLPLSEKDRQRTYDFTSEATRHRFYPLLGFTDTTWKVTRNAAKDVVKKKKERPIRYSAHADAAYLQAYAEHLNEVYEQALSSDQTTASVLAYRRSGGSNIHHARSLFAEIAERGDCQVICMDISGFFDMLDHSHLKDELLSLRGAGRLLGHDWTVYQFMTRYAWVETSDIEAVLGKDRKRQGRICSPDDFREHVRGRSDGLVRMHELSYGIPQGTPLSGLYANIYMRTFDRQLLELARSLGGSYRRYSDDIAVVLPRGIKRRHVVAVVEKALADYHLPLSVEKTEAAEFHQGLLVGSRPIQYLGFTYDGQRTLIRPSSIDAYCRKMRRGIHAKLVAAKSRGIPSFSVYKRDLMSRYTHKGKGRNFIRYAYRSSDLMGTEAIRHQVRNHLRWFNNAWEREVEAVYGGLVSSK</sequence>
<organism evidence="3 4">
    <name type="scientific">Paracoccus tibetensis</name>
    <dbReference type="NCBI Taxonomy" id="336292"/>
    <lineage>
        <taxon>Bacteria</taxon>
        <taxon>Pseudomonadati</taxon>
        <taxon>Pseudomonadota</taxon>
        <taxon>Alphaproteobacteria</taxon>
        <taxon>Rhodobacterales</taxon>
        <taxon>Paracoccaceae</taxon>
        <taxon>Paracoccus</taxon>
    </lineage>
</organism>
<keyword evidence="4" id="KW-1185">Reference proteome</keyword>
<dbReference type="Pfam" id="PF00078">
    <property type="entry name" value="RVT_1"/>
    <property type="match status" value="1"/>
</dbReference>
<dbReference type="NCBIfam" id="NF041746">
    <property type="entry name" value="Drt2"/>
    <property type="match status" value="1"/>
</dbReference>
<name>A0A1G5DHM5_9RHOB</name>
<dbReference type="Proteomes" id="UP000199502">
    <property type="component" value="Unassembled WGS sequence"/>
</dbReference>
<dbReference type="PROSITE" id="PS50878">
    <property type="entry name" value="RT_POL"/>
    <property type="match status" value="1"/>
</dbReference>
<reference evidence="3 4" key="1">
    <citation type="submission" date="2016-10" db="EMBL/GenBank/DDBJ databases">
        <authorList>
            <person name="de Groot N.N."/>
        </authorList>
    </citation>
    <scope>NUCLEOTIDE SEQUENCE [LARGE SCALE GENOMIC DNA]</scope>
    <source>
        <strain evidence="3 4">CGMCC 1.8925</strain>
    </source>
</reference>
<dbReference type="STRING" id="336292.SAMN05660710_00807"/>
<dbReference type="AlphaFoldDB" id="A0A1G5DHM5"/>
<keyword evidence="3" id="KW-0695">RNA-directed DNA polymerase</keyword>
<dbReference type="OrthoDB" id="9793236at2"/>
<dbReference type="GO" id="GO:0003964">
    <property type="term" value="F:RNA-directed DNA polymerase activity"/>
    <property type="evidence" value="ECO:0007669"/>
    <property type="project" value="UniProtKB-KW"/>
</dbReference>